<sequence>MKAGTHLVGAVALTTLYDRFVPVSWGAPPEGVESVVMLGAALIGGLLPDICHPNSTAGKKISSLSVMIRGVFGHRTFTHSLLFLLIVGVLTGLIPGTYGVAIQTGILIGMVSHYLLDMLTSRGIRLFYPIPTMVRFPWHTKTGSFLGEGSVLFVCMLWISYYSLEYVGVIG</sequence>
<evidence type="ECO:0000256" key="1">
    <source>
        <dbReference type="SAM" id="Phobius"/>
    </source>
</evidence>
<dbReference type="PANTHER" id="PTHR35531:SF1">
    <property type="entry name" value="INNER MEMBRANE PROTEIN YBCI-RELATED"/>
    <property type="match status" value="1"/>
</dbReference>
<dbReference type="RefSeq" id="WP_169962566.1">
    <property type="nucleotide sequence ID" value="NZ_JAFBEC010000020.1"/>
</dbReference>
<dbReference type="InterPro" id="IPR007404">
    <property type="entry name" value="YdjM-like"/>
</dbReference>
<evidence type="ECO:0000313" key="3">
    <source>
        <dbReference type="Proteomes" id="UP000741863"/>
    </source>
</evidence>
<feature type="transmembrane region" description="Helical" evidence="1">
    <location>
        <begin position="145"/>
        <end position="164"/>
    </location>
</feature>
<reference evidence="2 3" key="1">
    <citation type="submission" date="2021-01" db="EMBL/GenBank/DDBJ databases">
        <title>Genomic Encyclopedia of Type Strains, Phase IV (KMG-IV): sequencing the most valuable type-strain genomes for metagenomic binning, comparative biology and taxonomic classification.</title>
        <authorList>
            <person name="Goeker M."/>
        </authorList>
    </citation>
    <scope>NUCLEOTIDE SEQUENCE [LARGE SCALE GENOMIC DNA]</scope>
    <source>
        <strain evidence="2 3">DSM 25540</strain>
    </source>
</reference>
<dbReference type="EMBL" id="JAFBEC010000020">
    <property type="protein sequence ID" value="MBM7634985.1"/>
    <property type="molecule type" value="Genomic_DNA"/>
</dbReference>
<keyword evidence="1" id="KW-0472">Membrane</keyword>
<protein>
    <submittedName>
        <fullName evidence="2">Inner membrane protein</fullName>
    </submittedName>
</protein>
<name>A0ABS2PHS7_9BACL</name>
<dbReference type="Pfam" id="PF04307">
    <property type="entry name" value="YdjM"/>
    <property type="match status" value="1"/>
</dbReference>
<keyword evidence="1" id="KW-0812">Transmembrane</keyword>
<accession>A0ABS2PHS7</accession>
<feature type="transmembrane region" description="Helical" evidence="1">
    <location>
        <begin position="76"/>
        <end position="94"/>
    </location>
</feature>
<evidence type="ECO:0000313" key="2">
    <source>
        <dbReference type="EMBL" id="MBM7634985.1"/>
    </source>
</evidence>
<dbReference type="Proteomes" id="UP000741863">
    <property type="component" value="Unassembled WGS sequence"/>
</dbReference>
<proteinExistence type="predicted"/>
<organism evidence="2 3">
    <name type="scientific">Geomicrobium sediminis</name>
    <dbReference type="NCBI Taxonomy" id="1347788"/>
    <lineage>
        <taxon>Bacteria</taxon>
        <taxon>Bacillati</taxon>
        <taxon>Bacillota</taxon>
        <taxon>Bacilli</taxon>
        <taxon>Bacillales</taxon>
        <taxon>Geomicrobium</taxon>
    </lineage>
</organism>
<dbReference type="PANTHER" id="PTHR35531">
    <property type="entry name" value="INNER MEMBRANE PROTEIN YBCI-RELATED"/>
    <property type="match status" value="1"/>
</dbReference>
<comment type="caution">
    <text evidence="2">The sequence shown here is derived from an EMBL/GenBank/DDBJ whole genome shotgun (WGS) entry which is preliminary data.</text>
</comment>
<keyword evidence="1" id="KW-1133">Transmembrane helix</keyword>
<keyword evidence="3" id="KW-1185">Reference proteome</keyword>
<gene>
    <name evidence="2" type="ORF">JOD17_004128</name>
</gene>